<dbReference type="Pfam" id="PF05994">
    <property type="entry name" value="FragX_IP"/>
    <property type="match status" value="1"/>
</dbReference>
<comment type="caution">
    <text evidence="4">The sequence shown here is derived from an EMBL/GenBank/DDBJ whole genome shotgun (WGS) entry which is preliminary data.</text>
</comment>
<feature type="domain" description="CYRIA/CYRIB Rac1 binding" evidence="3">
    <location>
        <begin position="62"/>
        <end position="276"/>
    </location>
</feature>
<evidence type="ECO:0000256" key="1">
    <source>
        <dbReference type="ARBA" id="ARBA00025790"/>
    </source>
</evidence>
<keyword evidence="5" id="KW-1185">Reference proteome</keyword>
<reference evidence="4 5" key="1">
    <citation type="submission" date="2024-03" db="EMBL/GenBank/DDBJ databases">
        <title>Adaptation during the transition from Ophiocordyceps entomopathogen to insect associate is accompanied by gene loss and intensified selection.</title>
        <authorList>
            <person name="Ward C.M."/>
            <person name="Onetto C.A."/>
            <person name="Borneman A.R."/>
        </authorList>
    </citation>
    <scope>NUCLEOTIDE SEQUENCE [LARGE SCALE GENOMIC DNA]</scope>
    <source>
        <strain evidence="4">AWRI1</strain>
        <tissue evidence="4">Single Adult Female</tissue>
    </source>
</reference>
<comment type="similarity">
    <text evidence="1 2">Belongs to the CYFIP family.</text>
</comment>
<dbReference type="Pfam" id="PF07159">
    <property type="entry name" value="CYRIA-B_Rac1-bd"/>
    <property type="match status" value="1"/>
</dbReference>
<dbReference type="InterPro" id="IPR009828">
    <property type="entry name" value="CYRIA/CYRIB_Rac1-bd"/>
</dbReference>
<organism evidence="4 5">
    <name type="scientific">Parthenolecanium corni</name>
    <dbReference type="NCBI Taxonomy" id="536013"/>
    <lineage>
        <taxon>Eukaryota</taxon>
        <taxon>Metazoa</taxon>
        <taxon>Ecdysozoa</taxon>
        <taxon>Arthropoda</taxon>
        <taxon>Hexapoda</taxon>
        <taxon>Insecta</taxon>
        <taxon>Pterygota</taxon>
        <taxon>Neoptera</taxon>
        <taxon>Paraneoptera</taxon>
        <taxon>Hemiptera</taxon>
        <taxon>Sternorrhyncha</taxon>
        <taxon>Coccoidea</taxon>
        <taxon>Coccidae</taxon>
        <taxon>Parthenolecanium</taxon>
    </lineage>
</organism>
<proteinExistence type="inferred from homology"/>
<dbReference type="GO" id="GO:0030833">
    <property type="term" value="P:regulation of actin filament polymerization"/>
    <property type="evidence" value="ECO:0007669"/>
    <property type="project" value="InterPro"/>
</dbReference>
<evidence type="ECO:0000256" key="2">
    <source>
        <dbReference type="PIRNR" id="PIRNR008153"/>
    </source>
</evidence>
<dbReference type="GO" id="GO:0031267">
    <property type="term" value="F:small GTPase binding"/>
    <property type="evidence" value="ECO:0007669"/>
    <property type="project" value="InterPro"/>
</dbReference>
<evidence type="ECO:0000313" key="5">
    <source>
        <dbReference type="Proteomes" id="UP001367676"/>
    </source>
</evidence>
<dbReference type="Proteomes" id="UP001367676">
    <property type="component" value="Unassembled WGS sequence"/>
</dbReference>
<keyword evidence="2" id="KW-0963">Cytoplasm</keyword>
<evidence type="ECO:0000313" key="4">
    <source>
        <dbReference type="EMBL" id="KAK7602236.1"/>
    </source>
</evidence>
<sequence length="1294" mass="150191">MATEKVSLTDALSNVDVLDELTLPDEQPCIEAQPCSILYQANFDTNFEDRNGFVTGIAKYIEEATVHASLNEILEEGLKHSVMLYTWRCCSRAIPQPKSNEQPNRVEIYEKTVEVLGPEVHKLLNFMYFQRKAIERFSAEVKRLCHQEKRKDFVSEAYLLTLGKFINMFAVLDELKNMKSSVKNDYSTYRRAAQFLKVMSDSHTLQESQNLSMFLAIQNKIRDTVKENLEKIPGYEELLADVVTLCVQMFETKMYLTPNEKHMLVKVMGFGLFLMDNELCNINKLDQKKRLNLSKIDRIFKNLEVVPLFGDMQIAPFNYIKRSKNYDASKWPLSSSVNISPQADLMVHLPQIREDHLKYVSELARYSNEVTTTYKETRTDSENKDTTDLALRGLQLLSEWTGVVTELYSWKLLHPTDHHQNKDCPPEAEEYERATRYNYTGEEKFALIEVIAMIKELQVLMSRMETVFTDAIRRNIYAELQDFVQIILREPMRKAIKNKKDLIRSILMSVRETCADWQRGVEPQADPALKGKKDPDNGFGIKVPRRNVGPSSTQLYMVRTMLESLIADKSGGKRTLRKDIDGQYLMQIDQFHKTSFFWNYLLNFSESLQQCCDLSQLWYREFYLEMTMGRRIQKCNVRHQHNEECSDLITMEKRIQFPIEMSMPWILTDHILKTKEPSVMECVLYPLDLYNDSAHYALTVFKKQFLYDEVEAEVNLCFDQFVYKLSEQIFSYYKQLAASILLDKRFRVECVARGTYYLPYPRANRYETLMRQRHVQLLGRSIDLNKLITQRINVDMLKSLDLAISKFEAGDITGTVELDGLLKVNRLCHKLLSKHLALDDYDAMLREANHNVLAPYGRITLHVFWELNYDFLPNYCYNAATARFVKCRGISFTQPVHRDKPPQMGHQYLWGSKPLNLAYTTIFGQYTGFVGAPHFRTICRLLGYQGIAVVMEELLKIVKALIQGNLLQFTKTLMEAMPKVCKLPRYDYGSPGVLGYYHAQLNDIVQYPDAKTELFHNFRELGNTILFCLQMEEALSQEEVCDLLHAAPFQNIFPRPFCKEGEKPEAKQKRLETKFAALHVVPNIEKFGTAKQAMIAREGDLLTRERLCCGLSIFEVILARLRSYLDDPIWVGPPPMNGVMNIDECTEFHRLWSALQFVYSIPVGETEFTVEELFGEGLNWAGCAMITLLGQQRRFEALDFCYHILRVQRVDGKDENVKGIHLKRMVDRIRRFQVLNSQIFAVLNKYLKTGENDSLSIEHVRCFPPPIHPSVATAHTHGHYYRPELIHQMGSHNH</sequence>
<protein>
    <recommendedName>
        <fullName evidence="2">Cytoplasmic FMR1-interacting protein</fullName>
    </recommendedName>
</protein>
<dbReference type="PIRSF" id="PIRSF008153">
    <property type="entry name" value="FMR1_interacting"/>
    <property type="match status" value="1"/>
</dbReference>
<dbReference type="GO" id="GO:0005737">
    <property type="term" value="C:cytoplasm"/>
    <property type="evidence" value="ECO:0007669"/>
    <property type="project" value="UniProtKB-UniRule"/>
</dbReference>
<dbReference type="PANTHER" id="PTHR12195">
    <property type="entry name" value="CYTOPLASMIC FMR1-INTERACTING PROTEIN-RELATED"/>
    <property type="match status" value="1"/>
</dbReference>
<name>A0AAN9TST1_9HEMI</name>
<accession>A0AAN9TST1</accession>
<dbReference type="EMBL" id="JBBCAQ010000010">
    <property type="protein sequence ID" value="KAK7602236.1"/>
    <property type="molecule type" value="Genomic_DNA"/>
</dbReference>
<evidence type="ECO:0000259" key="3">
    <source>
        <dbReference type="Pfam" id="PF07159"/>
    </source>
</evidence>
<dbReference type="PRINTS" id="PR01698">
    <property type="entry name" value="CYTOFMRPINTP"/>
</dbReference>
<dbReference type="InterPro" id="IPR008081">
    <property type="entry name" value="Cytoplasmic_FMR1-int"/>
</dbReference>
<gene>
    <name evidence="4" type="ORF">V9T40_009677</name>
</gene>